<evidence type="ECO:0000313" key="8">
    <source>
        <dbReference type="Proteomes" id="UP000006694"/>
    </source>
</evidence>
<reference evidence="7 8" key="1">
    <citation type="journal article" date="2009" name="Appl. Environ. Microbiol.">
        <title>Novel features of the polysaccharide-digesting gliding bacterium Flavobacterium johnsoniae as revealed by genome sequence analysis.</title>
        <authorList>
            <person name="McBride M.J."/>
            <person name="Xie G."/>
            <person name="Martens E.C."/>
            <person name="Lapidus A."/>
            <person name="Henrissat B."/>
            <person name="Rhodes R.G."/>
            <person name="Goltsman E."/>
            <person name="Wang W."/>
            <person name="Xu J."/>
            <person name="Hunnicutt D.W."/>
            <person name="Staroscik A.M."/>
            <person name="Hoover T.R."/>
            <person name="Cheng Y.Q."/>
            <person name="Stein J.L."/>
        </authorList>
    </citation>
    <scope>NUCLEOTIDE SEQUENCE [LARGE SCALE GENOMIC DNA]</scope>
    <source>
        <strain evidence="8">ATCC 17061 / DSM 2064 / JCM 8514 / BCRC 14874 / CCUG 350202 / NBRC 14942 / NCIMB 11054 / UW101</strain>
    </source>
</reference>
<evidence type="ECO:0000256" key="5">
    <source>
        <dbReference type="SAM" id="Phobius"/>
    </source>
</evidence>
<dbReference type="EMBL" id="CP000685">
    <property type="protein sequence ID" value="ABQ06059.1"/>
    <property type="molecule type" value="Genomic_DNA"/>
</dbReference>
<evidence type="ECO:0000313" key="7">
    <source>
        <dbReference type="EMBL" id="ABQ06059.1"/>
    </source>
</evidence>
<dbReference type="GeneID" id="31765951"/>
<keyword evidence="8" id="KW-1185">Reference proteome</keyword>
<organism evidence="7 8">
    <name type="scientific">Flavobacterium johnsoniae (strain ATCC 17061 / DSM 2064 / JCM 8514 / BCRC 14874 / CCUG 350202 / NBRC 14942 / NCIMB 11054 / UW101)</name>
    <name type="common">Cytophaga johnsonae</name>
    <dbReference type="NCBI Taxonomy" id="376686"/>
    <lineage>
        <taxon>Bacteria</taxon>
        <taxon>Pseudomonadati</taxon>
        <taxon>Bacteroidota</taxon>
        <taxon>Flavobacteriia</taxon>
        <taxon>Flavobacteriales</taxon>
        <taxon>Flavobacteriaceae</taxon>
        <taxon>Flavobacterium</taxon>
    </lineage>
</organism>
<feature type="transmembrane region" description="Helical" evidence="5">
    <location>
        <begin position="7"/>
        <end position="26"/>
    </location>
</feature>
<dbReference type="AlphaFoldDB" id="A5FFG4"/>
<dbReference type="RefSeq" id="WP_008463824.1">
    <property type="nucleotide sequence ID" value="NC_009441.1"/>
</dbReference>
<feature type="domain" description="Methylamine utilisation protein MauE" evidence="6">
    <location>
        <begin position="9"/>
        <end position="134"/>
    </location>
</feature>
<dbReference type="Proteomes" id="UP000006694">
    <property type="component" value="Chromosome"/>
</dbReference>
<sequence>MKISDSFKSAIVEAICLLYILLFVYASVSKIIDFENFQVQLGQSPLLSAFAVPVSWGVIISELGIALMLVFPGSRKIGLYAGFCLMTMFSAYIFIILNYSSFVPCSCGGILEKMSWGTHLAFNIVFVLLAALAITVYPDHNRLFSKISNSVILSLIFISGSGAVAVLFLASEKIMHYQNPFIRRYPHHPVSIEKTIDLKYNSYYFAGYGEGNLYLGNSTAPFSLLSISSQMEQKKIRIRLDRERFDFKSVRIAVRPPFFYVLDGVVPVIFQGKTSEWKALQLATTPPYFNIAYPADSTLVVFRGMSSKTRNNVIGTYRWGKNSRTIISPHLLQKQIDGIFDTDGMLHFSQELNSIIYLYSYRNEYLVADREGKLNFRSHTIDTNSHAKIKVAYLKGKSERVMSAPAITVNRSSSVNETFLYVNSNVPGRFEGRQKWELQSVIDVYDLKKRSYVFSFTIDRLNGKKLRNFYVVHGKIFVLIGTKLAIYKFSNEVNKKYLKAPEA</sequence>
<dbReference type="HOGENOM" id="CLU_042391_0_0_10"/>
<proteinExistence type="predicted"/>
<keyword evidence="4 5" id="KW-0472">Membrane</keyword>
<dbReference type="STRING" id="376686.Fjoh_3038"/>
<dbReference type="Pfam" id="PF07291">
    <property type="entry name" value="MauE"/>
    <property type="match status" value="1"/>
</dbReference>
<feature type="transmembrane region" description="Helical" evidence="5">
    <location>
        <begin position="46"/>
        <end position="70"/>
    </location>
</feature>
<accession>A5FFG4</accession>
<protein>
    <recommendedName>
        <fullName evidence="6">Methylamine utilisation protein MauE domain-containing protein</fullName>
    </recommendedName>
</protein>
<feature type="transmembrane region" description="Helical" evidence="5">
    <location>
        <begin position="120"/>
        <end position="138"/>
    </location>
</feature>
<dbReference type="OrthoDB" id="673785at2"/>
<feature type="transmembrane region" description="Helical" evidence="5">
    <location>
        <begin position="150"/>
        <end position="170"/>
    </location>
</feature>
<evidence type="ECO:0000256" key="4">
    <source>
        <dbReference type="ARBA" id="ARBA00023136"/>
    </source>
</evidence>
<dbReference type="InterPro" id="IPR009908">
    <property type="entry name" value="Methylamine_util_MauE"/>
</dbReference>
<keyword evidence="3 5" id="KW-1133">Transmembrane helix</keyword>
<dbReference type="GO" id="GO:0016020">
    <property type="term" value="C:membrane"/>
    <property type="evidence" value="ECO:0007669"/>
    <property type="project" value="UniProtKB-SubCell"/>
</dbReference>
<evidence type="ECO:0000259" key="6">
    <source>
        <dbReference type="Pfam" id="PF07291"/>
    </source>
</evidence>
<dbReference type="KEGG" id="fjo:Fjoh_3038"/>
<gene>
    <name evidence="7" type="ordered locus">Fjoh_3038</name>
</gene>
<keyword evidence="2 5" id="KW-0812">Transmembrane</keyword>
<evidence type="ECO:0000256" key="3">
    <source>
        <dbReference type="ARBA" id="ARBA00022989"/>
    </source>
</evidence>
<dbReference type="eggNOG" id="ENOG502Z9VN">
    <property type="taxonomic scope" value="Bacteria"/>
</dbReference>
<name>A5FFG4_FLAJ1</name>
<evidence type="ECO:0000256" key="1">
    <source>
        <dbReference type="ARBA" id="ARBA00004141"/>
    </source>
</evidence>
<dbReference type="GO" id="GO:0030416">
    <property type="term" value="P:methylamine metabolic process"/>
    <property type="evidence" value="ECO:0007669"/>
    <property type="project" value="InterPro"/>
</dbReference>
<comment type="subcellular location">
    <subcellularLocation>
        <location evidence="1">Membrane</location>
        <topology evidence="1">Multi-pass membrane protein</topology>
    </subcellularLocation>
</comment>
<feature type="transmembrane region" description="Helical" evidence="5">
    <location>
        <begin position="77"/>
        <end position="100"/>
    </location>
</feature>
<evidence type="ECO:0000256" key="2">
    <source>
        <dbReference type="ARBA" id="ARBA00022692"/>
    </source>
</evidence>